<feature type="region of interest" description="Disordered" evidence="1">
    <location>
        <begin position="105"/>
        <end position="155"/>
    </location>
</feature>
<evidence type="ECO:0000256" key="1">
    <source>
        <dbReference type="SAM" id="MobiDB-lite"/>
    </source>
</evidence>
<evidence type="ECO:0000313" key="3">
    <source>
        <dbReference type="EMBL" id="KAL3787432.1"/>
    </source>
</evidence>
<sequence>MKTALIKTALISSIFILAVTRAEESLRDQPGSGTWTDQLKCSVDLASDQPSLIDESTCTTQTDANSQPCLWCDLSSLTGSGGVCVNGDIKEILGAYWDQLCVEGSDSEVPDSPATPPVAPPLNPLPVPIEPPMSPPPSKIPTPSPVTTPHGAPEPDNGFSGAFSCAMDDSSRMISDEDTCLAKTDATSSTGQKCVWCPVPLVGGGCITNSDASSISWMCRGFEQIIEEVVAEKNTQHLRGNNDGISVEGWETLDPSCLGDLVSNNGLDAQKEDCATRHDKSGNSCIWCDGAGVLGYCVSPIQRDAFSGYMDCSDVAEEFTAVE</sequence>
<comment type="caution">
    <text evidence="3">The sequence shown here is derived from an EMBL/GenBank/DDBJ whole genome shotgun (WGS) entry which is preliminary data.</text>
</comment>
<gene>
    <name evidence="3" type="ORF">HJC23_001829</name>
</gene>
<evidence type="ECO:0000256" key="2">
    <source>
        <dbReference type="SAM" id="SignalP"/>
    </source>
</evidence>
<organism evidence="3 4">
    <name type="scientific">Cyclotella cryptica</name>
    <dbReference type="NCBI Taxonomy" id="29204"/>
    <lineage>
        <taxon>Eukaryota</taxon>
        <taxon>Sar</taxon>
        <taxon>Stramenopiles</taxon>
        <taxon>Ochrophyta</taxon>
        <taxon>Bacillariophyta</taxon>
        <taxon>Coscinodiscophyceae</taxon>
        <taxon>Thalassiosirophycidae</taxon>
        <taxon>Stephanodiscales</taxon>
        <taxon>Stephanodiscaceae</taxon>
        <taxon>Cyclotella</taxon>
    </lineage>
</organism>
<dbReference type="AlphaFoldDB" id="A0ABD3PI56"/>
<name>A0ABD3PI56_9STRA</name>
<keyword evidence="2" id="KW-0732">Signal</keyword>
<reference evidence="3 4" key="1">
    <citation type="journal article" date="2020" name="G3 (Bethesda)">
        <title>Improved Reference Genome for Cyclotella cryptica CCMP332, a Model for Cell Wall Morphogenesis, Salinity Adaptation, and Lipid Production in Diatoms (Bacillariophyta).</title>
        <authorList>
            <person name="Roberts W.R."/>
            <person name="Downey K.M."/>
            <person name="Ruck E.C."/>
            <person name="Traller J.C."/>
            <person name="Alverson A.J."/>
        </authorList>
    </citation>
    <scope>NUCLEOTIDE SEQUENCE [LARGE SCALE GENOMIC DNA]</scope>
    <source>
        <strain evidence="3 4">CCMP332</strain>
    </source>
</reference>
<feature type="signal peptide" evidence="2">
    <location>
        <begin position="1"/>
        <end position="22"/>
    </location>
</feature>
<feature type="chain" id="PRO_5044799879" evidence="2">
    <location>
        <begin position="23"/>
        <end position="323"/>
    </location>
</feature>
<proteinExistence type="predicted"/>
<dbReference type="EMBL" id="JABMIG020000175">
    <property type="protein sequence ID" value="KAL3787432.1"/>
    <property type="molecule type" value="Genomic_DNA"/>
</dbReference>
<dbReference type="Proteomes" id="UP001516023">
    <property type="component" value="Unassembled WGS sequence"/>
</dbReference>
<protein>
    <submittedName>
        <fullName evidence="3">Uncharacterized protein</fullName>
    </submittedName>
</protein>
<feature type="compositionally biased region" description="Pro residues" evidence="1">
    <location>
        <begin position="113"/>
        <end position="146"/>
    </location>
</feature>
<keyword evidence="4" id="KW-1185">Reference proteome</keyword>
<evidence type="ECO:0000313" key="4">
    <source>
        <dbReference type="Proteomes" id="UP001516023"/>
    </source>
</evidence>
<accession>A0ABD3PI56</accession>